<dbReference type="SUPFAM" id="SSF51905">
    <property type="entry name" value="FAD/NAD(P)-binding domain"/>
    <property type="match status" value="1"/>
</dbReference>
<gene>
    <name evidence="8" type="primary">hemG</name>
    <name evidence="8" type="ORF">DV733_03075</name>
</gene>
<dbReference type="OrthoDB" id="237154at2157"/>
<dbReference type="InterPro" id="IPR002937">
    <property type="entry name" value="Amino_oxidase"/>
</dbReference>
<dbReference type="Gene3D" id="1.10.3110.10">
    <property type="entry name" value="protoporphyrinogen ix oxidase, domain 3"/>
    <property type="match status" value="1"/>
</dbReference>
<evidence type="ECO:0000259" key="7">
    <source>
        <dbReference type="Pfam" id="PF01593"/>
    </source>
</evidence>
<evidence type="ECO:0000256" key="6">
    <source>
        <dbReference type="ARBA" id="ARBA00023444"/>
    </source>
</evidence>
<keyword evidence="5" id="KW-0350">Heme biosynthesis</keyword>
<sequence>MNVGVIGAGISGLATTHELRERGAGVETFEATGEPGGVMQSCQVDGHLLELGPQRLRGSKLIEDWIDEFDLRRQRFEGHDDQPLYILRDGKLRVAPLSIREAITTDLISWRGKARLLAEPLTAPAQADESVESLFSRKFGEEAARTLFCPLYTGLYGANADKMLVRHSVGKALDRHGIDRSILLAIARKLIDGIDVPPIVSFEDGLQILPEAIAERYSDSIHFETPVEAVREDGDGFEIETSDGTTAVDRVVVTTPAPVTADILDPLDSRLADVIGDLTYNPLAVVHLESAYDREGHGCQILDSEGYETLGMTWNASMLDREGVFTSYLGGSRSPEIVAESDEPLGELAAREFEAITEVSAEPLHVARWDPGMPAYDRTWDALERTSFPEGVHVCATFAERAGIPGRLRDAQRTAEAVLDA</sequence>
<keyword evidence="3" id="KW-0274">FAD</keyword>
<evidence type="ECO:0000256" key="2">
    <source>
        <dbReference type="ARBA" id="ARBA00022630"/>
    </source>
</evidence>
<dbReference type="Gene3D" id="3.50.50.60">
    <property type="entry name" value="FAD/NAD(P)-binding domain"/>
    <property type="match status" value="1"/>
</dbReference>
<dbReference type="EC" id="1.3.3.4" evidence="8"/>
<dbReference type="GO" id="GO:0004729">
    <property type="term" value="F:oxygen-dependent protoporphyrinogen oxidase activity"/>
    <property type="evidence" value="ECO:0007669"/>
    <property type="project" value="UniProtKB-EC"/>
</dbReference>
<dbReference type="Gene3D" id="3.90.660.20">
    <property type="entry name" value="Protoporphyrinogen oxidase, mitochondrial, domain 2"/>
    <property type="match status" value="1"/>
</dbReference>
<feature type="domain" description="Amine oxidase" evidence="7">
    <location>
        <begin position="10"/>
        <end position="419"/>
    </location>
</feature>
<keyword evidence="2" id="KW-0285">Flavoprotein</keyword>
<organism evidence="8 9">
    <name type="scientific">Halapricum salinum</name>
    <dbReference type="NCBI Taxonomy" id="1457250"/>
    <lineage>
        <taxon>Archaea</taxon>
        <taxon>Methanobacteriati</taxon>
        <taxon>Methanobacteriota</taxon>
        <taxon>Stenosarchaea group</taxon>
        <taxon>Halobacteria</taxon>
        <taxon>Halobacteriales</taxon>
        <taxon>Haloarculaceae</taxon>
        <taxon>Halapricum</taxon>
    </lineage>
</organism>
<dbReference type="InterPro" id="IPR004572">
    <property type="entry name" value="Protoporphyrinogen_oxidase"/>
</dbReference>
<evidence type="ECO:0000256" key="3">
    <source>
        <dbReference type="ARBA" id="ARBA00022827"/>
    </source>
</evidence>
<keyword evidence="4 8" id="KW-0560">Oxidoreductase</keyword>
<dbReference type="GeneID" id="39846814"/>
<dbReference type="InterPro" id="IPR050464">
    <property type="entry name" value="Zeta_carotene_desat/Oxidored"/>
</dbReference>
<evidence type="ECO:0000313" key="8">
    <source>
        <dbReference type="EMBL" id="QCC50278.1"/>
    </source>
</evidence>
<protein>
    <submittedName>
        <fullName evidence="8">Protoporphyrinogen oxidase</fullName>
        <ecNumber evidence="8">1.3.3.4</ecNumber>
    </submittedName>
</protein>
<dbReference type="RefSeq" id="WP_049993723.1">
    <property type="nucleotide sequence ID" value="NZ_CP031310.1"/>
</dbReference>
<dbReference type="Proteomes" id="UP000296706">
    <property type="component" value="Chromosome"/>
</dbReference>
<proteinExistence type="predicted"/>
<evidence type="ECO:0000256" key="5">
    <source>
        <dbReference type="ARBA" id="ARBA00023133"/>
    </source>
</evidence>
<dbReference type="GO" id="GO:0006783">
    <property type="term" value="P:heme biosynthetic process"/>
    <property type="evidence" value="ECO:0007669"/>
    <property type="project" value="UniProtKB-KW"/>
</dbReference>
<accession>A0A4D6HAV7</accession>
<dbReference type="PANTHER" id="PTHR42923">
    <property type="entry name" value="PROTOPORPHYRINOGEN OXIDASE"/>
    <property type="match status" value="1"/>
</dbReference>
<dbReference type="Pfam" id="PF01593">
    <property type="entry name" value="Amino_oxidase"/>
    <property type="match status" value="1"/>
</dbReference>
<comment type="pathway">
    <text evidence="6">Porphyrin-containing compound metabolism.</text>
</comment>
<reference evidence="8 9" key="1">
    <citation type="journal article" date="2019" name="Nat. Commun.">
        <title>A new type of DNA phosphorothioation-based antiviral system in archaea.</title>
        <authorList>
            <person name="Xiong L."/>
            <person name="Liu S."/>
            <person name="Chen S."/>
            <person name="Xiao Y."/>
            <person name="Zhu B."/>
            <person name="Gao Y."/>
            <person name="Zhang Y."/>
            <person name="Chen B."/>
            <person name="Luo J."/>
            <person name="Deng Z."/>
            <person name="Chen X."/>
            <person name="Wang L."/>
            <person name="Chen S."/>
        </authorList>
    </citation>
    <scope>NUCLEOTIDE SEQUENCE [LARGE SCALE GENOMIC DNA]</scope>
    <source>
        <strain evidence="8 9">CBA1105</strain>
    </source>
</reference>
<evidence type="ECO:0000313" key="9">
    <source>
        <dbReference type="Proteomes" id="UP000296706"/>
    </source>
</evidence>
<dbReference type="KEGG" id="hsn:DV733_03075"/>
<evidence type="ECO:0000256" key="1">
    <source>
        <dbReference type="ARBA" id="ARBA00001974"/>
    </source>
</evidence>
<comment type="cofactor">
    <cofactor evidence="1">
        <name>FAD</name>
        <dbReference type="ChEBI" id="CHEBI:57692"/>
    </cofactor>
</comment>
<keyword evidence="9" id="KW-1185">Reference proteome</keyword>
<dbReference type="PANTHER" id="PTHR42923:SF3">
    <property type="entry name" value="PROTOPORPHYRINOGEN OXIDASE"/>
    <property type="match status" value="1"/>
</dbReference>
<dbReference type="AlphaFoldDB" id="A0A4D6HAV7"/>
<dbReference type="SUPFAM" id="SSF54373">
    <property type="entry name" value="FAD-linked reductases, C-terminal domain"/>
    <property type="match status" value="1"/>
</dbReference>
<dbReference type="InterPro" id="IPR036188">
    <property type="entry name" value="FAD/NAD-bd_sf"/>
</dbReference>
<evidence type="ECO:0000256" key="4">
    <source>
        <dbReference type="ARBA" id="ARBA00023002"/>
    </source>
</evidence>
<name>A0A4D6HAV7_9EURY</name>
<dbReference type="NCBIfam" id="TIGR00562">
    <property type="entry name" value="proto_IX_ox"/>
    <property type="match status" value="1"/>
</dbReference>
<dbReference type="STRING" id="1457250.GCA_000755225_02912"/>
<dbReference type="EMBL" id="CP031310">
    <property type="protein sequence ID" value="QCC50278.1"/>
    <property type="molecule type" value="Genomic_DNA"/>
</dbReference>